<evidence type="ECO:0000259" key="9">
    <source>
        <dbReference type="PROSITE" id="PS50055"/>
    </source>
</evidence>
<feature type="domain" description="Tyrosine-protein phosphatase" evidence="9">
    <location>
        <begin position="89"/>
        <end position="349"/>
    </location>
</feature>
<dbReference type="SMART" id="SM00194">
    <property type="entry name" value="PTPc"/>
    <property type="match status" value="1"/>
</dbReference>
<reference evidence="12" key="3">
    <citation type="submission" date="2015-06" db="UniProtKB">
        <authorList>
            <consortium name="EnsemblMetazoa"/>
        </authorList>
    </citation>
    <scope>IDENTIFICATION</scope>
</reference>
<dbReference type="InterPro" id="IPR003595">
    <property type="entry name" value="Tyr_Pase_cat"/>
</dbReference>
<dbReference type="OrthoDB" id="9880441at2759"/>
<dbReference type="PROSITE" id="PS50055">
    <property type="entry name" value="TYR_PHOSPHATASE_PTP"/>
    <property type="match status" value="1"/>
</dbReference>
<dbReference type="SUPFAM" id="SSF52799">
    <property type="entry name" value="(Phosphotyrosine protein) phosphatases II"/>
    <property type="match status" value="1"/>
</dbReference>
<dbReference type="InterPro" id="IPR000387">
    <property type="entry name" value="Tyr_Pase_dom"/>
</dbReference>
<evidence type="ECO:0000313" key="11">
    <source>
        <dbReference type="EMBL" id="ESO09789.1"/>
    </source>
</evidence>
<evidence type="ECO:0000256" key="3">
    <source>
        <dbReference type="ARBA" id="ARBA00022729"/>
    </source>
</evidence>
<keyword evidence="13" id="KW-1185">Reference proteome</keyword>
<dbReference type="Pfam" id="PF00102">
    <property type="entry name" value="Y_phosphatase"/>
    <property type="match status" value="1"/>
</dbReference>
<dbReference type="InterPro" id="IPR016130">
    <property type="entry name" value="Tyr_Pase_AS"/>
</dbReference>
<accession>T1G8B6</accession>
<proteinExistence type="predicted"/>
<dbReference type="CTD" id="20217313"/>
<dbReference type="STRING" id="6412.T1G8B6"/>
<evidence type="ECO:0000256" key="4">
    <source>
        <dbReference type="ARBA" id="ARBA00022989"/>
    </source>
</evidence>
<keyword evidence="3" id="KW-0732">Signal</keyword>
<dbReference type="InterPro" id="IPR000242">
    <property type="entry name" value="PTP_cat"/>
</dbReference>
<dbReference type="InParanoid" id="T1G8B6"/>
<evidence type="ECO:0000259" key="10">
    <source>
        <dbReference type="PROSITE" id="PS50056"/>
    </source>
</evidence>
<keyword evidence="4" id="KW-1133">Transmembrane helix</keyword>
<dbReference type="EMBL" id="AMQM01009017">
    <property type="status" value="NOT_ANNOTATED_CDS"/>
    <property type="molecule type" value="Genomic_DNA"/>
</dbReference>
<evidence type="ECO:0000256" key="5">
    <source>
        <dbReference type="ARBA" id="ARBA00023136"/>
    </source>
</evidence>
<dbReference type="Proteomes" id="UP000015101">
    <property type="component" value="Unassembled WGS sequence"/>
</dbReference>
<dbReference type="PANTHER" id="PTHR46106">
    <property type="entry name" value="IA-2 PROTEIN TYROSINE PHOSPHATASE, ISOFORM C"/>
    <property type="match status" value="1"/>
</dbReference>
<keyword evidence="2" id="KW-0812">Transmembrane</keyword>
<keyword evidence="5" id="KW-0472">Membrane</keyword>
<reference evidence="11 13" key="2">
    <citation type="journal article" date="2013" name="Nature">
        <title>Insights into bilaterian evolution from three spiralian genomes.</title>
        <authorList>
            <person name="Simakov O."/>
            <person name="Marletaz F."/>
            <person name="Cho S.J."/>
            <person name="Edsinger-Gonzales E."/>
            <person name="Havlak P."/>
            <person name="Hellsten U."/>
            <person name="Kuo D.H."/>
            <person name="Larsson T."/>
            <person name="Lv J."/>
            <person name="Arendt D."/>
            <person name="Savage R."/>
            <person name="Osoegawa K."/>
            <person name="de Jong P."/>
            <person name="Grimwood J."/>
            <person name="Chapman J.A."/>
            <person name="Shapiro H."/>
            <person name="Aerts A."/>
            <person name="Otillar R.P."/>
            <person name="Terry A.Y."/>
            <person name="Boore J.L."/>
            <person name="Grigoriev I.V."/>
            <person name="Lindberg D.R."/>
            <person name="Seaver E.C."/>
            <person name="Weisblat D.A."/>
            <person name="Putnam N.H."/>
            <person name="Rokhsar D.S."/>
        </authorList>
    </citation>
    <scope>NUCLEOTIDE SEQUENCE</scope>
</reference>
<keyword evidence="7" id="KW-0968">Cytoplasmic vesicle</keyword>
<dbReference type="PANTHER" id="PTHR46106:SF4">
    <property type="entry name" value="IA-2 PROTEIN TYROSINE PHOSPHATASE, ISOFORM C"/>
    <property type="match status" value="1"/>
</dbReference>
<gene>
    <name evidence="12" type="primary">20217313</name>
    <name evidence="11" type="ORF">HELRODRAFT_92046</name>
</gene>
<dbReference type="SMART" id="SM00404">
    <property type="entry name" value="PTPc_motif"/>
    <property type="match status" value="1"/>
</dbReference>
<reference evidence="13" key="1">
    <citation type="submission" date="2012-12" db="EMBL/GenBank/DDBJ databases">
        <authorList>
            <person name="Hellsten U."/>
            <person name="Grimwood J."/>
            <person name="Chapman J.A."/>
            <person name="Shapiro H."/>
            <person name="Aerts A."/>
            <person name="Otillar R.P."/>
            <person name="Terry A.Y."/>
            <person name="Boore J.L."/>
            <person name="Simakov O."/>
            <person name="Marletaz F."/>
            <person name="Cho S.-J."/>
            <person name="Edsinger-Gonzales E."/>
            <person name="Havlak P."/>
            <person name="Kuo D.-H."/>
            <person name="Larsson T."/>
            <person name="Lv J."/>
            <person name="Arendt D."/>
            <person name="Savage R."/>
            <person name="Osoegawa K."/>
            <person name="de Jong P."/>
            <person name="Lindberg D.R."/>
            <person name="Seaver E.C."/>
            <person name="Weisblat D.A."/>
            <person name="Putnam N.H."/>
            <person name="Grigoriev I.V."/>
            <person name="Rokhsar D.S."/>
        </authorList>
    </citation>
    <scope>NUCLEOTIDE SEQUENCE</scope>
</reference>
<dbReference type="EMBL" id="KB095911">
    <property type="protein sequence ID" value="ESO09789.1"/>
    <property type="molecule type" value="Genomic_DNA"/>
</dbReference>
<dbReference type="Gene3D" id="3.90.190.10">
    <property type="entry name" value="Protein tyrosine phosphatase superfamily"/>
    <property type="match status" value="1"/>
</dbReference>
<feature type="compositionally biased region" description="Basic and acidic residues" evidence="8">
    <location>
        <begin position="1"/>
        <end position="10"/>
    </location>
</feature>
<feature type="region of interest" description="Disordered" evidence="8">
    <location>
        <begin position="1"/>
        <end position="65"/>
    </location>
</feature>
<dbReference type="FunFam" id="3.90.190.10:FF:000017">
    <property type="entry name" value="receptor-type tyrosine-protein phosphatase-like N isoform X2"/>
    <property type="match status" value="1"/>
</dbReference>
<dbReference type="AlphaFoldDB" id="T1G8B6"/>
<evidence type="ECO:0000313" key="13">
    <source>
        <dbReference type="Proteomes" id="UP000015101"/>
    </source>
</evidence>
<evidence type="ECO:0000256" key="8">
    <source>
        <dbReference type="SAM" id="MobiDB-lite"/>
    </source>
</evidence>
<evidence type="ECO:0000313" key="12">
    <source>
        <dbReference type="EnsemblMetazoa" id="HelroP92046"/>
    </source>
</evidence>
<comment type="subcellular location">
    <subcellularLocation>
        <location evidence="1">Cytoplasmic vesicle membrane</location>
        <topology evidence="1">Single-pass type I membrane protein</topology>
    </subcellularLocation>
</comment>
<dbReference type="RefSeq" id="XP_009012098.1">
    <property type="nucleotide sequence ID" value="XM_009013850.1"/>
</dbReference>
<dbReference type="PROSITE" id="PS00383">
    <property type="entry name" value="TYR_PHOSPHATASE_1"/>
    <property type="match status" value="1"/>
</dbReference>
<keyword evidence="6" id="KW-0325">Glycoprotein</keyword>
<evidence type="ECO:0000256" key="7">
    <source>
        <dbReference type="ARBA" id="ARBA00023329"/>
    </source>
</evidence>
<dbReference type="InterPro" id="IPR033522">
    <property type="entry name" value="IA-2/IA-2_beta"/>
</dbReference>
<dbReference type="KEGG" id="hro:HELRODRAFT_92046"/>
<dbReference type="GO" id="GO:0030659">
    <property type="term" value="C:cytoplasmic vesicle membrane"/>
    <property type="evidence" value="ECO:0007669"/>
    <property type="project" value="UniProtKB-SubCell"/>
</dbReference>
<dbReference type="GO" id="GO:0004725">
    <property type="term" value="F:protein tyrosine phosphatase activity"/>
    <property type="evidence" value="ECO:0007669"/>
    <property type="project" value="InterPro"/>
</dbReference>
<dbReference type="HOGENOM" id="CLU_001645_9_1_1"/>
<feature type="compositionally biased region" description="Low complexity" evidence="8">
    <location>
        <begin position="47"/>
        <end position="59"/>
    </location>
</feature>
<name>T1G8B6_HELRO</name>
<dbReference type="InterPro" id="IPR029021">
    <property type="entry name" value="Prot-tyrosine_phosphatase-like"/>
</dbReference>
<dbReference type="PRINTS" id="PR00700">
    <property type="entry name" value="PRTYPHPHTASE"/>
</dbReference>
<dbReference type="GeneID" id="20217313"/>
<protein>
    <submittedName>
        <fullName evidence="11 12">Uncharacterized protein</fullName>
    </submittedName>
</protein>
<evidence type="ECO:0000256" key="6">
    <source>
        <dbReference type="ARBA" id="ARBA00023180"/>
    </source>
</evidence>
<dbReference type="GO" id="GO:0030141">
    <property type="term" value="C:secretory granule"/>
    <property type="evidence" value="ECO:0007669"/>
    <property type="project" value="InterPro"/>
</dbReference>
<dbReference type="OMA" id="HMSETDI"/>
<organism evidence="12 13">
    <name type="scientific">Helobdella robusta</name>
    <name type="common">Californian leech</name>
    <dbReference type="NCBI Taxonomy" id="6412"/>
    <lineage>
        <taxon>Eukaryota</taxon>
        <taxon>Metazoa</taxon>
        <taxon>Spiralia</taxon>
        <taxon>Lophotrochozoa</taxon>
        <taxon>Annelida</taxon>
        <taxon>Clitellata</taxon>
        <taxon>Hirudinea</taxon>
        <taxon>Rhynchobdellida</taxon>
        <taxon>Glossiphoniidae</taxon>
        <taxon>Helobdella</taxon>
    </lineage>
</organism>
<evidence type="ECO:0000256" key="1">
    <source>
        <dbReference type="ARBA" id="ARBA00004358"/>
    </source>
</evidence>
<sequence>MQSRLSEKLIEPPSATSSPFIGRQNKGAVGDWQTSPPIANKGHPHTRTSSTNSSTSSWTEEPVNPNMDISTGHLILAYMEDHLRNKDRLQKEWNEVCSNDGEPSSIVAAIEPMNMRKNRCTDTLPYEHSRVKLNMMTNVSGHDYINANFIIDHDPRSPSYIVTQGPLPNTVADFWQMIWEQNSVVVVNLTRLWEHSTAICHRYWPEEGTELYHVYEVQLISEHALCEDFVIRSMFLKNLQTNETKTITQFHFLNWPDQGVPNSPKILLDFRRKVNKSYRGRQSPITVHCSDGAGRTGTYCLIDMTLNRLSKGAKEIDIAAALEHLRDQRVNMVRTKEQFEFALSAVADEVHSMLNTNQQ</sequence>
<dbReference type="eggNOG" id="KOG0793">
    <property type="taxonomic scope" value="Eukaryota"/>
</dbReference>
<dbReference type="EnsemblMetazoa" id="HelroT92046">
    <property type="protein sequence ID" value="HelroP92046"/>
    <property type="gene ID" value="HelroG92046"/>
</dbReference>
<evidence type="ECO:0000256" key="2">
    <source>
        <dbReference type="ARBA" id="ARBA00022692"/>
    </source>
</evidence>
<dbReference type="PROSITE" id="PS50056">
    <property type="entry name" value="TYR_PHOSPHATASE_2"/>
    <property type="match status" value="1"/>
</dbReference>
<feature type="domain" description="Tyrosine specific protein phosphatases" evidence="10">
    <location>
        <begin position="268"/>
        <end position="340"/>
    </location>
</feature>